<name>A0AA85FNL9_9TREM</name>
<evidence type="ECO:0000313" key="2">
    <source>
        <dbReference type="WBParaSite" id="SRDH1_58140.1"/>
    </source>
</evidence>
<reference evidence="2" key="2">
    <citation type="submission" date="2023-11" db="UniProtKB">
        <authorList>
            <consortium name="WormBaseParasite"/>
        </authorList>
    </citation>
    <scope>IDENTIFICATION</scope>
</reference>
<dbReference type="AlphaFoldDB" id="A0AA85FNL9"/>
<sequence length="143" mass="16820">MKDLFHIINNNILIMSTFVSLCSPHKKLHKNTVNYVMNSNTTDNTTDTTNTTIITTHNNNNNNNNKYINVYPISKEKLKNFLYRLDQLPFIDEMYQNDEYQNMYASFDNFSIIYVDNEKNFIKNQPITYKSTSGKLCSCFTKK</sequence>
<evidence type="ECO:0000313" key="1">
    <source>
        <dbReference type="Proteomes" id="UP000050792"/>
    </source>
</evidence>
<reference evidence="1" key="1">
    <citation type="submission" date="2022-06" db="EMBL/GenBank/DDBJ databases">
        <authorList>
            <person name="Berger JAMES D."/>
            <person name="Berger JAMES D."/>
        </authorList>
    </citation>
    <scope>NUCLEOTIDE SEQUENCE [LARGE SCALE GENOMIC DNA]</scope>
</reference>
<keyword evidence="1" id="KW-1185">Reference proteome</keyword>
<dbReference type="Proteomes" id="UP000050792">
    <property type="component" value="Unassembled WGS sequence"/>
</dbReference>
<proteinExistence type="predicted"/>
<dbReference type="WBParaSite" id="SRDH1_58140.1">
    <property type="protein sequence ID" value="SRDH1_58140.1"/>
    <property type="gene ID" value="SRDH1_58140"/>
</dbReference>
<accession>A0AA85FNL9</accession>
<organism evidence="1 2">
    <name type="scientific">Schistosoma rodhaini</name>
    <dbReference type="NCBI Taxonomy" id="6188"/>
    <lineage>
        <taxon>Eukaryota</taxon>
        <taxon>Metazoa</taxon>
        <taxon>Spiralia</taxon>
        <taxon>Lophotrochozoa</taxon>
        <taxon>Platyhelminthes</taxon>
        <taxon>Trematoda</taxon>
        <taxon>Digenea</taxon>
        <taxon>Strigeidida</taxon>
        <taxon>Schistosomatoidea</taxon>
        <taxon>Schistosomatidae</taxon>
        <taxon>Schistosoma</taxon>
    </lineage>
</organism>
<protein>
    <submittedName>
        <fullName evidence="2">Uncharacterized protein</fullName>
    </submittedName>
</protein>